<dbReference type="EMBL" id="JACJIH010000001">
    <property type="protein sequence ID" value="MBA8920077.1"/>
    <property type="molecule type" value="Genomic_DNA"/>
</dbReference>
<evidence type="ECO:0000313" key="2">
    <source>
        <dbReference type="Proteomes" id="UP000546252"/>
    </source>
</evidence>
<proteinExistence type="predicted"/>
<organism evidence="1 2">
    <name type="scientific">Nesterenkonia jeotgali</name>
    <dbReference type="NCBI Taxonomy" id="317018"/>
    <lineage>
        <taxon>Bacteria</taxon>
        <taxon>Bacillati</taxon>
        <taxon>Actinomycetota</taxon>
        <taxon>Actinomycetes</taxon>
        <taxon>Micrococcales</taxon>
        <taxon>Micrococcaceae</taxon>
        <taxon>Nesterenkonia</taxon>
    </lineage>
</organism>
<dbReference type="AlphaFoldDB" id="A0A839FTF3"/>
<protein>
    <submittedName>
        <fullName evidence="1">Uncharacterized protein</fullName>
    </submittedName>
</protein>
<name>A0A839FTF3_9MICC</name>
<gene>
    <name evidence="1" type="ORF">HNR24_000010</name>
</gene>
<evidence type="ECO:0000313" key="1">
    <source>
        <dbReference type="EMBL" id="MBA8920077.1"/>
    </source>
</evidence>
<sequence length="80" mass="9195">MPEITLTERKRQVSRWATEHEQALSTSKISRLATRLHKQPHLSPEDAEAYLSRIAGGRVHEFRDPTPAEAFRNMQEAGRD</sequence>
<dbReference type="Proteomes" id="UP000546252">
    <property type="component" value="Unassembled WGS sequence"/>
</dbReference>
<reference evidence="1 2" key="1">
    <citation type="submission" date="2020-08" db="EMBL/GenBank/DDBJ databases">
        <title>Sequencing the genomes of 1000 actinobacteria strains.</title>
        <authorList>
            <person name="Klenk H.-P."/>
        </authorList>
    </citation>
    <scope>NUCLEOTIDE SEQUENCE [LARGE SCALE GENOMIC DNA]</scope>
    <source>
        <strain evidence="1 2">DSM 19081</strain>
    </source>
</reference>
<accession>A0A839FTF3</accession>
<comment type="caution">
    <text evidence="1">The sequence shown here is derived from an EMBL/GenBank/DDBJ whole genome shotgun (WGS) entry which is preliminary data.</text>
</comment>